<dbReference type="FunFam" id="3.30.565.10:FF:000010">
    <property type="entry name" value="Sensor histidine kinase RcsC"/>
    <property type="match status" value="1"/>
</dbReference>
<keyword evidence="11" id="KW-0812">Transmembrane</keyword>
<dbReference type="CDD" id="cd00082">
    <property type="entry name" value="HisKA"/>
    <property type="match status" value="1"/>
</dbReference>
<feature type="transmembrane region" description="Helical" evidence="11">
    <location>
        <begin position="145"/>
        <end position="166"/>
    </location>
</feature>
<evidence type="ECO:0000259" key="14">
    <source>
        <dbReference type="PROSITE" id="PS50113"/>
    </source>
</evidence>
<keyword evidence="3" id="KW-0597">Phosphoprotein</keyword>
<dbReference type="Pfam" id="PF02518">
    <property type="entry name" value="HATPase_c"/>
    <property type="match status" value="1"/>
</dbReference>
<dbReference type="SMART" id="SM00086">
    <property type="entry name" value="PAC"/>
    <property type="match status" value="1"/>
</dbReference>
<protein>
    <recommendedName>
        <fullName evidence="10">Virulence sensor protein BvgS</fullName>
        <ecNumber evidence="2">2.7.13.3</ecNumber>
    </recommendedName>
</protein>
<evidence type="ECO:0000259" key="13">
    <source>
        <dbReference type="PROSITE" id="PS50112"/>
    </source>
</evidence>
<feature type="transmembrane region" description="Helical" evidence="11">
    <location>
        <begin position="48"/>
        <end position="66"/>
    </location>
</feature>
<dbReference type="AlphaFoldDB" id="A0A561XQD1"/>
<dbReference type="InterPro" id="IPR001610">
    <property type="entry name" value="PAC"/>
</dbReference>
<dbReference type="SUPFAM" id="SSF55785">
    <property type="entry name" value="PYP-like sensor domain (PAS domain)"/>
    <property type="match status" value="1"/>
</dbReference>
<dbReference type="GO" id="GO:0005886">
    <property type="term" value="C:plasma membrane"/>
    <property type="evidence" value="ECO:0007669"/>
    <property type="project" value="TreeGrafter"/>
</dbReference>
<comment type="caution">
    <text evidence="15">The sequence shown here is derived from an EMBL/GenBank/DDBJ whole genome shotgun (WGS) entry which is preliminary data.</text>
</comment>
<feature type="domain" description="PAS" evidence="13">
    <location>
        <begin position="179"/>
        <end position="244"/>
    </location>
</feature>
<feature type="transmembrane region" description="Helical" evidence="11">
    <location>
        <begin position="105"/>
        <end position="133"/>
    </location>
</feature>
<keyword evidence="11" id="KW-1133">Transmembrane helix</keyword>
<dbReference type="PANTHER" id="PTHR43047:SF72">
    <property type="entry name" value="OSMOSENSING HISTIDINE PROTEIN KINASE SLN1"/>
    <property type="match status" value="1"/>
</dbReference>
<evidence type="ECO:0000256" key="1">
    <source>
        <dbReference type="ARBA" id="ARBA00000085"/>
    </source>
</evidence>
<keyword evidence="5" id="KW-0732">Signal</keyword>
<comment type="function">
    <text evidence="9">Member of the two-component regulatory system BvgS/BvgA. Phosphorylates BvgA via a four-step phosphorelay in response to environmental signals.</text>
</comment>
<dbReference type="InterPro" id="IPR003594">
    <property type="entry name" value="HATPase_dom"/>
</dbReference>
<dbReference type="InterPro" id="IPR036890">
    <property type="entry name" value="HATPase_C_sf"/>
</dbReference>
<keyword evidence="11" id="KW-0472">Membrane</keyword>
<dbReference type="CDD" id="cd16922">
    <property type="entry name" value="HATPase_EvgS-ArcB-TorS-like"/>
    <property type="match status" value="1"/>
</dbReference>
<keyword evidence="8" id="KW-0843">Virulence</keyword>
<evidence type="ECO:0000256" key="11">
    <source>
        <dbReference type="SAM" id="Phobius"/>
    </source>
</evidence>
<dbReference type="SMART" id="SM00387">
    <property type="entry name" value="HATPase_c"/>
    <property type="match status" value="1"/>
</dbReference>
<dbReference type="InterPro" id="IPR003661">
    <property type="entry name" value="HisK_dim/P_dom"/>
</dbReference>
<keyword evidence="7" id="KW-0902">Two-component regulatory system</keyword>
<evidence type="ECO:0000256" key="6">
    <source>
        <dbReference type="ARBA" id="ARBA00022777"/>
    </source>
</evidence>
<dbReference type="Proteomes" id="UP000321485">
    <property type="component" value="Unassembled WGS sequence"/>
</dbReference>
<dbReference type="SUPFAM" id="SSF47384">
    <property type="entry name" value="Homodimeric domain of signal transducing histidine kinase"/>
    <property type="match status" value="1"/>
</dbReference>
<evidence type="ECO:0000313" key="15">
    <source>
        <dbReference type="EMBL" id="TWG38301.1"/>
    </source>
</evidence>
<feature type="domain" description="PAC" evidence="14">
    <location>
        <begin position="246"/>
        <end position="299"/>
    </location>
</feature>
<evidence type="ECO:0000256" key="4">
    <source>
        <dbReference type="ARBA" id="ARBA00022679"/>
    </source>
</evidence>
<dbReference type="EC" id="2.7.13.3" evidence="2"/>
<dbReference type="SMART" id="SM00091">
    <property type="entry name" value="PAS"/>
    <property type="match status" value="1"/>
</dbReference>
<dbReference type="PROSITE" id="PS50109">
    <property type="entry name" value="HIS_KIN"/>
    <property type="match status" value="1"/>
</dbReference>
<dbReference type="SMART" id="SM00388">
    <property type="entry name" value="HisKA"/>
    <property type="match status" value="1"/>
</dbReference>
<name>A0A561XQD1_ACIDE</name>
<dbReference type="Gene3D" id="1.10.287.130">
    <property type="match status" value="1"/>
</dbReference>
<evidence type="ECO:0000256" key="10">
    <source>
        <dbReference type="ARBA" id="ARBA00070152"/>
    </source>
</evidence>
<dbReference type="RefSeq" id="WP_146870981.1">
    <property type="nucleotide sequence ID" value="NZ_VJWE01000012.1"/>
</dbReference>
<dbReference type="Gene3D" id="3.30.565.10">
    <property type="entry name" value="Histidine kinase-like ATPase, C-terminal domain"/>
    <property type="match status" value="1"/>
</dbReference>
<dbReference type="PROSITE" id="PS50112">
    <property type="entry name" value="PAS"/>
    <property type="match status" value="1"/>
</dbReference>
<reference evidence="15 16" key="1">
    <citation type="journal article" date="2015" name="Stand. Genomic Sci.">
        <title>Genomic Encyclopedia of Bacterial and Archaeal Type Strains, Phase III: the genomes of soil and plant-associated and newly described type strains.</title>
        <authorList>
            <person name="Whitman W.B."/>
            <person name="Woyke T."/>
            <person name="Klenk H.P."/>
            <person name="Zhou Y."/>
            <person name="Lilburn T.G."/>
            <person name="Beck B.J."/>
            <person name="De Vos P."/>
            <person name="Vandamme P."/>
            <person name="Eisen J.A."/>
            <person name="Garrity G."/>
            <person name="Hugenholtz P."/>
            <person name="Kyrpides N.C."/>
        </authorList>
    </citation>
    <scope>NUCLEOTIDE SEQUENCE [LARGE SCALE GENOMIC DNA]</scope>
    <source>
        <strain evidence="15 16">DSM 64</strain>
    </source>
</reference>
<dbReference type="PROSITE" id="PS50113">
    <property type="entry name" value="PAC"/>
    <property type="match status" value="1"/>
</dbReference>
<evidence type="ECO:0000313" key="16">
    <source>
        <dbReference type="Proteomes" id="UP000321485"/>
    </source>
</evidence>
<gene>
    <name evidence="15" type="ORF">ATF69_2243</name>
</gene>
<dbReference type="GeneID" id="51111307"/>
<evidence type="ECO:0000256" key="9">
    <source>
        <dbReference type="ARBA" id="ARBA00058004"/>
    </source>
</evidence>
<dbReference type="GO" id="GO:0009927">
    <property type="term" value="F:histidine phosphotransfer kinase activity"/>
    <property type="evidence" value="ECO:0007669"/>
    <property type="project" value="TreeGrafter"/>
</dbReference>
<accession>A0A561XQD1</accession>
<dbReference type="NCBIfam" id="TIGR00229">
    <property type="entry name" value="sensory_box"/>
    <property type="match status" value="1"/>
</dbReference>
<dbReference type="Pfam" id="PF08448">
    <property type="entry name" value="PAS_4"/>
    <property type="match status" value="1"/>
</dbReference>
<proteinExistence type="predicted"/>
<organism evidence="15 16">
    <name type="scientific">Acidovorax delafieldii</name>
    <name type="common">Pseudomonas delafieldii</name>
    <dbReference type="NCBI Taxonomy" id="47920"/>
    <lineage>
        <taxon>Bacteria</taxon>
        <taxon>Pseudomonadati</taxon>
        <taxon>Pseudomonadota</taxon>
        <taxon>Betaproteobacteria</taxon>
        <taxon>Burkholderiales</taxon>
        <taxon>Comamonadaceae</taxon>
        <taxon>Acidovorax</taxon>
    </lineage>
</organism>
<dbReference type="CDD" id="cd00130">
    <property type="entry name" value="PAS"/>
    <property type="match status" value="1"/>
</dbReference>
<dbReference type="InterPro" id="IPR005467">
    <property type="entry name" value="His_kinase_dom"/>
</dbReference>
<feature type="domain" description="Histidine kinase" evidence="12">
    <location>
        <begin position="335"/>
        <end position="557"/>
    </location>
</feature>
<evidence type="ECO:0000256" key="5">
    <source>
        <dbReference type="ARBA" id="ARBA00022729"/>
    </source>
</evidence>
<dbReference type="GO" id="GO:0000155">
    <property type="term" value="F:phosphorelay sensor kinase activity"/>
    <property type="evidence" value="ECO:0007669"/>
    <property type="project" value="InterPro"/>
</dbReference>
<evidence type="ECO:0000256" key="8">
    <source>
        <dbReference type="ARBA" id="ARBA00023026"/>
    </source>
</evidence>
<evidence type="ECO:0000256" key="7">
    <source>
        <dbReference type="ARBA" id="ARBA00023012"/>
    </source>
</evidence>
<comment type="catalytic activity">
    <reaction evidence="1">
        <text>ATP + protein L-histidine = ADP + protein N-phospho-L-histidine.</text>
        <dbReference type="EC" id="2.7.13.3"/>
    </reaction>
</comment>
<dbReference type="EMBL" id="VJWE01000012">
    <property type="protein sequence ID" value="TWG38301.1"/>
    <property type="molecule type" value="Genomic_DNA"/>
</dbReference>
<dbReference type="Gene3D" id="3.30.450.20">
    <property type="entry name" value="PAS domain"/>
    <property type="match status" value="1"/>
</dbReference>
<dbReference type="InterPro" id="IPR000700">
    <property type="entry name" value="PAS-assoc_C"/>
</dbReference>
<dbReference type="InterPro" id="IPR013656">
    <property type="entry name" value="PAS_4"/>
</dbReference>
<dbReference type="InterPro" id="IPR036097">
    <property type="entry name" value="HisK_dim/P_sf"/>
</dbReference>
<dbReference type="PRINTS" id="PR00344">
    <property type="entry name" value="BCTRLSENSOR"/>
</dbReference>
<keyword evidence="4" id="KW-0808">Transferase</keyword>
<sequence>MPSSPYPVGNMRQVQIRLLQGILSANVAFELLLLAVGATGLVPSPGSWNLALGTGTAVMMALWWALRCWPRVYVPVALIQTLIGMALFTYALWQPLGHELRAVWFLIGVGAAYLLLGRAAGVCYTVLTLALVVGSNGMQSAPYSLHALIIFTLALSLSSLCFYLFVGEALRLYRHLSERDQQYTLLTEGAEEVIWRINPDMTVAYVSPADERARGVPARDVIGRSIFKALTPEGAEALRQAVRERRQLLTPPMRCANGSVRWFEMSSRLYRDASGQPAGYHSIGRDVTARRELEQALHAEREHLEARVKERTAALSLAKEAAEAALRTKSIFLANIGHELRTPMTLILGMTELVRNRSQDERLKPVLNNVMDAAKGLMRMLNDLIDLAALETRQVAFQFAPLSVPELAADAVQLLEPQARQKGLQIFLALDGVGTDASHVGDADRIQQVLVHLLDNAVKFSLSGHIQLTLETEQDTPDATVWRLRVTDEGIGIAAGDQHRIFTLFEQVDGSSTRSFEGAGLGLALCKRLVEGMGGSLGVESEPGKGSSFWVSLPLPKVT</sequence>
<dbReference type="InterPro" id="IPR000014">
    <property type="entry name" value="PAS"/>
</dbReference>
<feature type="transmembrane region" description="Helical" evidence="11">
    <location>
        <begin position="21"/>
        <end position="42"/>
    </location>
</feature>
<dbReference type="Pfam" id="PF00512">
    <property type="entry name" value="HisKA"/>
    <property type="match status" value="1"/>
</dbReference>
<dbReference type="PANTHER" id="PTHR43047">
    <property type="entry name" value="TWO-COMPONENT HISTIDINE PROTEIN KINASE"/>
    <property type="match status" value="1"/>
</dbReference>
<dbReference type="SUPFAM" id="SSF55874">
    <property type="entry name" value="ATPase domain of HSP90 chaperone/DNA topoisomerase II/histidine kinase"/>
    <property type="match status" value="1"/>
</dbReference>
<keyword evidence="6" id="KW-0418">Kinase</keyword>
<dbReference type="InterPro" id="IPR004358">
    <property type="entry name" value="Sig_transdc_His_kin-like_C"/>
</dbReference>
<feature type="transmembrane region" description="Helical" evidence="11">
    <location>
        <begin position="73"/>
        <end position="93"/>
    </location>
</feature>
<evidence type="ECO:0000256" key="3">
    <source>
        <dbReference type="ARBA" id="ARBA00022553"/>
    </source>
</evidence>
<evidence type="ECO:0000259" key="12">
    <source>
        <dbReference type="PROSITE" id="PS50109"/>
    </source>
</evidence>
<dbReference type="InterPro" id="IPR035965">
    <property type="entry name" value="PAS-like_dom_sf"/>
</dbReference>
<evidence type="ECO:0000256" key="2">
    <source>
        <dbReference type="ARBA" id="ARBA00012438"/>
    </source>
</evidence>